<evidence type="ECO:0000313" key="2">
    <source>
        <dbReference type="Proteomes" id="UP001295794"/>
    </source>
</evidence>
<keyword evidence="2" id="KW-1185">Reference proteome</keyword>
<accession>A0AAD2HYB0</accession>
<sequence length="47" mass="5496">MPALIRTSMEQLVTCLPIFHWLIPVVGWSSLTYKHQRACPCQWSLRP</sequence>
<comment type="caution">
    <text evidence="1">The sequence shown here is derived from an EMBL/GenBank/DDBJ whole genome shotgun (WGS) entry which is preliminary data.</text>
</comment>
<dbReference type="AlphaFoldDB" id="A0AAD2HYB0"/>
<reference evidence="1" key="1">
    <citation type="submission" date="2023-11" db="EMBL/GenBank/DDBJ databases">
        <authorList>
            <person name="De Vega J J."/>
            <person name="De Vega J J."/>
        </authorList>
    </citation>
    <scope>NUCLEOTIDE SEQUENCE</scope>
</reference>
<proteinExistence type="predicted"/>
<gene>
    <name evidence="1" type="ORF">MYCIT1_LOCUS36016</name>
</gene>
<evidence type="ECO:0000313" key="1">
    <source>
        <dbReference type="EMBL" id="CAK5283475.1"/>
    </source>
</evidence>
<organism evidence="1 2">
    <name type="scientific">Mycena citricolor</name>
    <dbReference type="NCBI Taxonomy" id="2018698"/>
    <lineage>
        <taxon>Eukaryota</taxon>
        <taxon>Fungi</taxon>
        <taxon>Dikarya</taxon>
        <taxon>Basidiomycota</taxon>
        <taxon>Agaricomycotina</taxon>
        <taxon>Agaricomycetes</taxon>
        <taxon>Agaricomycetidae</taxon>
        <taxon>Agaricales</taxon>
        <taxon>Marasmiineae</taxon>
        <taxon>Mycenaceae</taxon>
        <taxon>Mycena</taxon>
    </lineage>
</organism>
<dbReference type="EMBL" id="CAVNYO010000466">
    <property type="protein sequence ID" value="CAK5283475.1"/>
    <property type="molecule type" value="Genomic_DNA"/>
</dbReference>
<dbReference type="Proteomes" id="UP001295794">
    <property type="component" value="Unassembled WGS sequence"/>
</dbReference>
<name>A0AAD2HYB0_9AGAR</name>
<protein>
    <submittedName>
        <fullName evidence="1">Uncharacterized protein</fullName>
    </submittedName>
</protein>